<dbReference type="InterPro" id="IPR037099">
    <property type="entry name" value="Fum_R/Succ_DH_flav-like_C_sf"/>
</dbReference>
<organism evidence="6 7">
    <name type="scientific">Cytobacillus firmus</name>
    <name type="common">Bacillus firmus</name>
    <dbReference type="NCBI Taxonomy" id="1399"/>
    <lineage>
        <taxon>Bacteria</taxon>
        <taxon>Bacillati</taxon>
        <taxon>Bacillota</taxon>
        <taxon>Bacilli</taxon>
        <taxon>Bacillales</taxon>
        <taxon>Bacillaceae</taxon>
        <taxon>Cytobacillus</taxon>
    </lineage>
</organism>
<dbReference type="Pfam" id="PF02910">
    <property type="entry name" value="Succ_DH_flav_C"/>
    <property type="match status" value="1"/>
</dbReference>
<evidence type="ECO:0000259" key="4">
    <source>
        <dbReference type="Pfam" id="PF00890"/>
    </source>
</evidence>
<dbReference type="SUPFAM" id="SSF56425">
    <property type="entry name" value="Succinate dehydrogenase/fumarate reductase flavoprotein, catalytic domain"/>
    <property type="match status" value="1"/>
</dbReference>
<dbReference type="InterPro" id="IPR003953">
    <property type="entry name" value="FAD-dep_OxRdtase_2_FAD-bd"/>
</dbReference>
<dbReference type="PIRSF" id="PIRSF000171">
    <property type="entry name" value="SDHA_APRA_LASPO"/>
    <property type="match status" value="1"/>
</dbReference>
<dbReference type="GO" id="GO:0033765">
    <property type="term" value="F:steroid dehydrogenase activity, acting on the CH-CH group of donors"/>
    <property type="evidence" value="ECO:0007669"/>
    <property type="project" value="UniProtKB-ARBA"/>
</dbReference>
<dbReference type="Gene3D" id="3.50.50.60">
    <property type="entry name" value="FAD/NAD(P)-binding domain"/>
    <property type="match status" value="1"/>
</dbReference>
<dbReference type="SUPFAM" id="SSF46977">
    <property type="entry name" value="Succinate dehydrogenase/fumarate reductase flavoprotein C-terminal domain"/>
    <property type="match status" value="1"/>
</dbReference>
<dbReference type="InterPro" id="IPR027477">
    <property type="entry name" value="Succ_DH/fumarate_Rdtase_cat_sf"/>
</dbReference>
<dbReference type="PANTHER" id="PTHR11632:SF51">
    <property type="entry name" value="SUCCINATE DEHYDROGENASE [UBIQUINONE] FLAVOPROTEIN SUBUNIT, MITOCHONDRIAL"/>
    <property type="match status" value="1"/>
</dbReference>
<evidence type="ECO:0000256" key="1">
    <source>
        <dbReference type="ARBA" id="ARBA00022630"/>
    </source>
</evidence>
<dbReference type="PANTHER" id="PTHR11632">
    <property type="entry name" value="SUCCINATE DEHYDROGENASE 2 FLAVOPROTEIN SUBUNIT"/>
    <property type="match status" value="1"/>
</dbReference>
<dbReference type="PRINTS" id="PR00411">
    <property type="entry name" value="PNDRDTASEI"/>
</dbReference>
<dbReference type="EMBL" id="VDEM01000008">
    <property type="protein sequence ID" value="KAF0824976.1"/>
    <property type="molecule type" value="Genomic_DNA"/>
</dbReference>
<evidence type="ECO:0000256" key="2">
    <source>
        <dbReference type="ARBA" id="ARBA00023002"/>
    </source>
</evidence>
<keyword evidence="2" id="KW-0560">Oxidoreductase</keyword>
<keyword evidence="1" id="KW-0285">Flavoprotein</keyword>
<protein>
    <recommendedName>
        <fullName evidence="8">L-aspartate oxidase</fullName>
    </recommendedName>
</protein>
<dbReference type="InterPro" id="IPR030664">
    <property type="entry name" value="SdhA/FrdA/AprA"/>
</dbReference>
<evidence type="ECO:0008006" key="8">
    <source>
        <dbReference type="Google" id="ProtNLM"/>
    </source>
</evidence>
<comment type="caution">
    <text evidence="6">The sequence shown here is derived from an EMBL/GenBank/DDBJ whole genome shotgun (WGS) entry which is preliminary data.</text>
</comment>
<accession>A0A800MYX8</accession>
<dbReference type="OrthoDB" id="9806724at2"/>
<dbReference type="SUPFAM" id="SSF51905">
    <property type="entry name" value="FAD/NAD(P)-binding domain"/>
    <property type="match status" value="1"/>
</dbReference>
<evidence type="ECO:0000313" key="7">
    <source>
        <dbReference type="Proteomes" id="UP000465778"/>
    </source>
</evidence>
<reference evidence="6 7" key="1">
    <citation type="journal article" date="2020" name="G3 (Bethesda)">
        <title>Whole Genome Sequencing and Comparative Genomics of Two Nematicidal Bacillus Strains Reveals a Wide Range of Possible Virulence Factors.</title>
        <authorList>
            <person name="Susic N."/>
            <person name="Janezic S."/>
            <person name="Rupnik M."/>
            <person name="Geric Stare B."/>
        </authorList>
    </citation>
    <scope>NUCLEOTIDE SEQUENCE [LARGE SCALE GENOMIC DNA]</scope>
    <source>
        <strain evidence="6 7">I-1582</strain>
    </source>
</reference>
<sequence>MEIKKLVTDVLVVGGGSTGLIAALEAEKHGADVTIICKQKAGRSGNTIVSGSAFSVVVPEEGNPDSEEIYFNDLIRSGKGINQKELTRTLAFNSGKTIKWLEDYGMEFFKTNSEYVKRQPPGHSHPRSVPTIWDGYSYLARGLSFMKPLSESVIKKNIRVMEQTVVAHLLTTNGKIAGAIAIDINESEFIEISCKSIILANGGAGGMFSHNNNTVGITGDSYALAYEAGAVLKDMEFVQFYPTQMIKPLKMPASNPLFGDGAVLRNKDKELFIHRYVEGGDKAATRDKMAQAIFQEVERGYGVEGGVYFDCSGIPKEVLESKYSHFCNQLKKKGVDPQKDMVIVSPTTHYFLGGVKINTNCESSVRGLYAAGEAATGTHGANRLSGSSIADTVVFGKIAGESAAEYSAVNQHAKINSQDLSNKLEKLKVNSKGEESLADKKELVRTVMWRSASVVREESILLEGLKQLYEVESILDNIAVRNYKEIVSFQELANMITVGKLTIKGALERKESRGSHWRRDYPNQSEDYLGNFEYSKSSDGDIINYRPLDGLLINN</sequence>
<dbReference type="Gene3D" id="1.20.58.100">
    <property type="entry name" value="Fumarate reductase/succinate dehydrogenase flavoprotein-like, C-terminal domain"/>
    <property type="match status" value="1"/>
</dbReference>
<gene>
    <name evidence="6" type="ORF">KIS1582_1178</name>
</gene>
<evidence type="ECO:0000259" key="5">
    <source>
        <dbReference type="Pfam" id="PF02910"/>
    </source>
</evidence>
<evidence type="ECO:0000256" key="3">
    <source>
        <dbReference type="PIRSR" id="PIRSR000171-1"/>
    </source>
</evidence>
<dbReference type="RefSeq" id="WP_159344520.1">
    <property type="nucleotide sequence ID" value="NZ_JBALOT010000055.1"/>
</dbReference>
<evidence type="ECO:0000313" key="6">
    <source>
        <dbReference type="EMBL" id="KAF0824976.1"/>
    </source>
</evidence>
<feature type="active site" description="Proton acceptor" evidence="3">
    <location>
        <position position="286"/>
    </location>
</feature>
<dbReference type="AlphaFoldDB" id="A0A800MYX8"/>
<dbReference type="InterPro" id="IPR036188">
    <property type="entry name" value="FAD/NAD-bd_sf"/>
</dbReference>
<dbReference type="Pfam" id="PF00890">
    <property type="entry name" value="FAD_binding_2"/>
    <property type="match status" value="1"/>
</dbReference>
<dbReference type="PRINTS" id="PR00368">
    <property type="entry name" value="FADPNR"/>
</dbReference>
<proteinExistence type="predicted"/>
<feature type="domain" description="Fumarate reductase/succinate dehydrogenase flavoprotein-like C-terminal" evidence="5">
    <location>
        <begin position="444"/>
        <end position="547"/>
    </location>
</feature>
<dbReference type="Gene3D" id="3.90.700.10">
    <property type="entry name" value="Succinate dehydrogenase/fumarate reductase flavoprotein, catalytic domain"/>
    <property type="match status" value="1"/>
</dbReference>
<dbReference type="Proteomes" id="UP000465778">
    <property type="component" value="Unassembled WGS sequence"/>
</dbReference>
<name>A0A800MYX8_CYTFI</name>
<feature type="domain" description="FAD-dependent oxidoreductase 2 FAD-binding" evidence="4">
    <location>
        <begin position="9"/>
        <end position="389"/>
    </location>
</feature>
<dbReference type="InterPro" id="IPR015939">
    <property type="entry name" value="Fum_Rdtase/Succ_DH_flav-like_C"/>
</dbReference>